<dbReference type="Proteomes" id="UP000219412">
    <property type="component" value="Unassembled WGS sequence"/>
</dbReference>
<dbReference type="SMART" id="SM00829">
    <property type="entry name" value="PKS_ER"/>
    <property type="match status" value="1"/>
</dbReference>
<dbReference type="RefSeq" id="WP_097041695.1">
    <property type="nucleotide sequence ID" value="NZ_OBQF01000005.1"/>
</dbReference>
<dbReference type="EMBL" id="OBQF01000005">
    <property type="protein sequence ID" value="SOC43536.1"/>
    <property type="molecule type" value="Genomic_DNA"/>
</dbReference>
<dbReference type="PANTHER" id="PTHR44013">
    <property type="entry name" value="ZINC-TYPE ALCOHOL DEHYDROGENASE-LIKE PROTEIN C16A3.02C"/>
    <property type="match status" value="1"/>
</dbReference>
<dbReference type="InterPro" id="IPR036291">
    <property type="entry name" value="NAD(P)-bd_dom_sf"/>
</dbReference>
<evidence type="ECO:0000313" key="2">
    <source>
        <dbReference type="EMBL" id="SOC43536.1"/>
    </source>
</evidence>
<dbReference type="OrthoDB" id="9792162at2"/>
<accession>A0A285US73</accession>
<dbReference type="InterPro" id="IPR013154">
    <property type="entry name" value="ADH-like_N"/>
</dbReference>
<dbReference type="InterPro" id="IPR011032">
    <property type="entry name" value="GroES-like_sf"/>
</dbReference>
<dbReference type="Pfam" id="PF08240">
    <property type="entry name" value="ADH_N"/>
    <property type="match status" value="1"/>
</dbReference>
<dbReference type="Gene3D" id="3.90.180.10">
    <property type="entry name" value="Medium-chain alcohol dehydrogenases, catalytic domain"/>
    <property type="match status" value="1"/>
</dbReference>
<proteinExistence type="predicted"/>
<feature type="domain" description="Enoyl reductase (ER)" evidence="1">
    <location>
        <begin position="10"/>
        <end position="308"/>
    </location>
</feature>
<dbReference type="InterPro" id="IPR052733">
    <property type="entry name" value="Chloroplast_QOR"/>
</dbReference>
<gene>
    <name evidence="2" type="ORF">SAMN05878391_2014</name>
</gene>
<evidence type="ECO:0000259" key="1">
    <source>
        <dbReference type="SMART" id="SM00829"/>
    </source>
</evidence>
<organism evidence="2 3">
    <name type="scientific">Salinicoccus kekensis</name>
    <dbReference type="NCBI Taxonomy" id="714307"/>
    <lineage>
        <taxon>Bacteria</taxon>
        <taxon>Bacillati</taxon>
        <taxon>Bacillota</taxon>
        <taxon>Bacilli</taxon>
        <taxon>Bacillales</taxon>
        <taxon>Staphylococcaceae</taxon>
        <taxon>Salinicoccus</taxon>
    </lineage>
</organism>
<keyword evidence="3" id="KW-1185">Reference proteome</keyword>
<name>A0A285US73_9STAP</name>
<dbReference type="SUPFAM" id="SSF51735">
    <property type="entry name" value="NAD(P)-binding Rossmann-fold domains"/>
    <property type="match status" value="1"/>
</dbReference>
<dbReference type="GO" id="GO:0016491">
    <property type="term" value="F:oxidoreductase activity"/>
    <property type="evidence" value="ECO:0007669"/>
    <property type="project" value="InterPro"/>
</dbReference>
<reference evidence="3" key="1">
    <citation type="submission" date="2017-08" db="EMBL/GenBank/DDBJ databases">
        <authorList>
            <person name="Varghese N."/>
            <person name="Submissions S."/>
        </authorList>
    </citation>
    <scope>NUCLEOTIDE SEQUENCE [LARGE SCALE GENOMIC DNA]</scope>
    <source>
        <strain evidence="3">DSM 23173</strain>
    </source>
</reference>
<dbReference type="AlphaFoldDB" id="A0A285US73"/>
<dbReference type="CDD" id="cd05289">
    <property type="entry name" value="MDR_like_2"/>
    <property type="match status" value="1"/>
</dbReference>
<protein>
    <submittedName>
        <fullName evidence="2">NADPH:quinone reductase-like Zn-dependent oxidoreductase</fullName>
    </submittedName>
</protein>
<evidence type="ECO:0000313" key="3">
    <source>
        <dbReference type="Proteomes" id="UP000219412"/>
    </source>
</evidence>
<dbReference type="SUPFAM" id="SSF50129">
    <property type="entry name" value="GroES-like"/>
    <property type="match status" value="1"/>
</dbReference>
<dbReference type="Pfam" id="PF13602">
    <property type="entry name" value="ADH_zinc_N_2"/>
    <property type="match status" value="1"/>
</dbReference>
<dbReference type="PANTHER" id="PTHR44013:SF1">
    <property type="entry name" value="ZINC-TYPE ALCOHOL DEHYDROGENASE-LIKE PROTEIN C16A3.02C"/>
    <property type="match status" value="1"/>
</dbReference>
<dbReference type="Gene3D" id="3.40.50.720">
    <property type="entry name" value="NAD(P)-binding Rossmann-like Domain"/>
    <property type="match status" value="1"/>
</dbReference>
<dbReference type="InterPro" id="IPR020843">
    <property type="entry name" value="ER"/>
</dbReference>
<sequence>MKAIITEAYGGVEEFKTAELETPGVAGNEVLVEVHAVAVNRMDVKVRAGDFKKVIPLSFPIIFGWDISGTVKEVGELVEKFKAGDEVVGKAELKKPGGFAEYIVMEDKLLVSKPDNVSFEEAAAVPLTSMTAWQMLKDKAEIEAGEKVFIHAGSGGVGSFAIQLAKYFGAEVTTTTSGKNVEFVKDLGADTVINYWEEDFSERKREFDVVLDTLGGEIQEKSYDVLKPGGRLVSIAGKPDKELAEEKGVTAMYLNSSTKVDQLEKIMGLVSEGKVKPAVGQIFPFSVEGVQEAHKLSESGHAKGKIIVKIK</sequence>